<feature type="chain" id="PRO_5001545216" evidence="1">
    <location>
        <begin position="20"/>
        <end position="61"/>
    </location>
</feature>
<protein>
    <submittedName>
        <fullName evidence="2">Uncharacterized protein</fullName>
    </submittedName>
</protein>
<organism evidence="2 3">
    <name type="scientific">Ooceraea biroi</name>
    <name type="common">Clonal raider ant</name>
    <name type="synonym">Cerapachys biroi</name>
    <dbReference type="NCBI Taxonomy" id="2015173"/>
    <lineage>
        <taxon>Eukaryota</taxon>
        <taxon>Metazoa</taxon>
        <taxon>Ecdysozoa</taxon>
        <taxon>Arthropoda</taxon>
        <taxon>Hexapoda</taxon>
        <taxon>Insecta</taxon>
        <taxon>Pterygota</taxon>
        <taxon>Neoptera</taxon>
        <taxon>Endopterygota</taxon>
        <taxon>Hymenoptera</taxon>
        <taxon>Apocrita</taxon>
        <taxon>Aculeata</taxon>
        <taxon>Formicoidea</taxon>
        <taxon>Formicidae</taxon>
        <taxon>Dorylinae</taxon>
        <taxon>Ooceraea</taxon>
    </lineage>
</organism>
<dbReference type="Proteomes" id="UP000053097">
    <property type="component" value="Unassembled WGS sequence"/>
</dbReference>
<dbReference type="AlphaFoldDB" id="A0A026VTZ3"/>
<keyword evidence="3" id="KW-1185">Reference proteome</keyword>
<keyword evidence="1" id="KW-0732">Signal</keyword>
<evidence type="ECO:0000313" key="2">
    <source>
        <dbReference type="EMBL" id="EZA47273.1"/>
    </source>
</evidence>
<evidence type="ECO:0000313" key="3">
    <source>
        <dbReference type="Proteomes" id="UP000053097"/>
    </source>
</evidence>
<sequence length="61" mass="7324">MRRVLLFLLFSLRLEYIEWFACAEAFPRTEAFRLERSATYVGSNAARRYLAVNIRIFLNYN</sequence>
<proteinExistence type="predicted"/>
<accession>A0A026VTZ3</accession>
<gene>
    <name evidence="2" type="ORF">X777_16523</name>
</gene>
<dbReference type="EMBL" id="KK107899">
    <property type="protein sequence ID" value="EZA47273.1"/>
    <property type="molecule type" value="Genomic_DNA"/>
</dbReference>
<name>A0A026VTZ3_OOCBI</name>
<evidence type="ECO:0000256" key="1">
    <source>
        <dbReference type="SAM" id="SignalP"/>
    </source>
</evidence>
<feature type="signal peptide" evidence="1">
    <location>
        <begin position="1"/>
        <end position="19"/>
    </location>
</feature>
<reference evidence="2 3" key="1">
    <citation type="journal article" date="2014" name="Curr. Biol.">
        <title>The genome of the clonal raider ant Cerapachys biroi.</title>
        <authorList>
            <person name="Oxley P.R."/>
            <person name="Ji L."/>
            <person name="Fetter-Pruneda I."/>
            <person name="McKenzie S.K."/>
            <person name="Li C."/>
            <person name="Hu H."/>
            <person name="Zhang G."/>
            <person name="Kronauer D.J."/>
        </authorList>
    </citation>
    <scope>NUCLEOTIDE SEQUENCE [LARGE SCALE GENOMIC DNA]</scope>
</reference>